<dbReference type="InterPro" id="IPR053158">
    <property type="entry name" value="CapK_Type1_Caps_Biosynth"/>
</dbReference>
<dbReference type="RefSeq" id="WP_062925235.1">
    <property type="nucleotide sequence ID" value="NZ_CP015098.1"/>
</dbReference>
<dbReference type="STRING" id="1783515.A4E84_04170"/>
<dbReference type="Gene3D" id="3.40.50.12780">
    <property type="entry name" value="N-terminal domain of ligase-like"/>
    <property type="match status" value="1"/>
</dbReference>
<evidence type="ECO:0000313" key="2">
    <source>
        <dbReference type="Proteomes" id="UP000076096"/>
    </source>
</evidence>
<dbReference type="KEGG" id="stsi:A4E84_04170"/>
<gene>
    <name evidence="1" type="ORF">A4E84_04170</name>
</gene>
<dbReference type="EMBL" id="CP015098">
    <property type="protein sequence ID" value="AMW08768.1"/>
    <property type="molecule type" value="Genomic_DNA"/>
</dbReference>
<proteinExistence type="predicted"/>
<evidence type="ECO:0008006" key="3">
    <source>
        <dbReference type="Google" id="ProtNLM"/>
    </source>
</evidence>
<dbReference type="AlphaFoldDB" id="A0A143BU31"/>
<dbReference type="SUPFAM" id="SSF56801">
    <property type="entry name" value="Acetyl-CoA synthetase-like"/>
    <property type="match status" value="1"/>
</dbReference>
<keyword evidence="2" id="KW-1185">Reference proteome</keyword>
<protein>
    <recommendedName>
        <fullName evidence="3">Phenylacetate--CoA ligase</fullName>
    </recommendedName>
</protein>
<dbReference type="InterPro" id="IPR042099">
    <property type="entry name" value="ANL_N_sf"/>
</dbReference>
<name>A0A143BU31_9ACTN</name>
<evidence type="ECO:0000313" key="1">
    <source>
        <dbReference type="EMBL" id="AMW08768.1"/>
    </source>
</evidence>
<accession>A0A143BU31</accession>
<organism evidence="1 2">
    <name type="scientific">Streptomyces qaidamensis</name>
    <dbReference type="NCBI Taxonomy" id="1783515"/>
    <lineage>
        <taxon>Bacteria</taxon>
        <taxon>Bacillati</taxon>
        <taxon>Actinomycetota</taxon>
        <taxon>Actinomycetes</taxon>
        <taxon>Kitasatosporales</taxon>
        <taxon>Streptomycetaceae</taxon>
        <taxon>Streptomyces</taxon>
        <taxon>Streptomyces aurantiacus group</taxon>
    </lineage>
</organism>
<dbReference type="PANTHER" id="PTHR36932">
    <property type="entry name" value="CAPSULAR POLYSACCHARIDE BIOSYNTHESIS PROTEIN"/>
    <property type="match status" value="1"/>
</dbReference>
<dbReference type="Proteomes" id="UP000076096">
    <property type="component" value="Chromosome"/>
</dbReference>
<reference evidence="2" key="1">
    <citation type="submission" date="2016-04" db="EMBL/GenBank/DDBJ databases">
        <authorList>
            <person name="Zhang B."/>
        </authorList>
    </citation>
    <scope>NUCLEOTIDE SEQUENCE [LARGE SCALE GENOMIC DNA]</scope>
    <source>
        <strain evidence="2">S10</strain>
    </source>
</reference>
<dbReference type="PANTHER" id="PTHR36932:SF1">
    <property type="entry name" value="CAPSULAR POLYSACCHARIDE BIOSYNTHESIS PROTEIN"/>
    <property type="match status" value="1"/>
</dbReference>
<sequence>MTGTAAFEAARQEIAYAFENTAFFRKHMEDNGLHPADIKDADDFLRIPPTAKPDYRRHFPAGVLAKGYTLNSPRVMRFQSSGTSGDRLNSAILSYDLARRQATALAVNRRFDDLWRPGSRPRTCRFAPPNCSDVECATGLSTLEDRTLPDGTVVLSVAHDLMATPEWQIVKALDELEICEPDLLLVDSTHFAFLTRWARRLGRRISSPRTLHLVSGYTLMTRVARREIDAFLGADMPVGDMIGMSELGYLGFECHKGRRHINDQDFYLEFVRDGRAVELGTMGELYVTTLDDTLVPRIRYATGDYFTPLGDACDCGSDLPVVRIEGRATQAVRLRSGRTVSPGAVDAVVGDAPWMDLYKLEQDPTGACTFRYVANSAEQAGDAPALETRLSEALEPNPVRVEAVDYIACERSGKFQACVSHLSAEGAW</sequence>